<evidence type="ECO:0000256" key="1">
    <source>
        <dbReference type="SAM" id="MobiDB-lite"/>
    </source>
</evidence>
<feature type="region of interest" description="Disordered" evidence="1">
    <location>
        <begin position="505"/>
        <end position="544"/>
    </location>
</feature>
<dbReference type="Pfam" id="PF13002">
    <property type="entry name" value="LDB19"/>
    <property type="match status" value="1"/>
</dbReference>
<sequence length="646" mass="70977">MPLLSKVLSLNSERHTGNQISPKQSHPRSNSTISEPNPQNFTTGSKPSTKFSLSINLESPPIVLYGLPTESSGSIISGILTLTIKPVVSSSRSSFEEVELNSVTLSLVQTMKYTSPFTIPNSELSICSKCRLRAHELARWDILKSKASFPMGEHSYPFSHLFPGSIPATSKLGSANSQSYIKYELIAIAKTPNKGEQVKLVLPITVSRSVLRGPDRNSLRIFPPTETTASVVLPNVVYPKSTFPIELKLDNLVSGSKQRRWRMRRLTWRIEEHTRVKAYACEEHQSHLTKLEKQYRGEKKKKPRSTQTKPNVVRTDINLMHSPSSAHYHEQISTNPTEIDIPVEEEDEPVSSGPSQAHQSFIEDFITRPTSDESSNDQTQDNSTYTPPPGPPQSSDSDKHIYLEERRIVSYGELKSGWKSDFSARGKVELIGHVSASGLSRGLNNPINKITSEDPIPQSEPTEDATIACDIDDPTLGVHVEHTLVAEAIVAEEIIHNIERTRKGSISSRTASYNKPPPSADSGSSSGTSGQQQQQAQGQSQMGVPTGAARVLRMQFKLQITERSGLGIAWDDEVPPTYEDVRTFSPPIYAKASPGIAPVSSGSRVRASVLDGIGNTPIVGRRGRSDTGTSIDEMNDLQENIQDLTL</sequence>
<feature type="compositionally biased region" description="Low complexity" evidence="1">
    <location>
        <begin position="522"/>
        <end position="541"/>
    </location>
</feature>
<feature type="domain" description="LDB19 N-terminal" evidence="2">
    <location>
        <begin position="103"/>
        <end position="287"/>
    </location>
</feature>
<feature type="region of interest" description="Disordered" evidence="1">
    <location>
        <begin position="290"/>
        <end position="317"/>
    </location>
</feature>
<name>A0A8J5UWY2_9ASCO</name>
<dbReference type="Proteomes" id="UP000694255">
    <property type="component" value="Unassembled WGS sequence"/>
</dbReference>
<feature type="region of interest" description="Disordered" evidence="1">
    <location>
        <begin position="11"/>
        <end position="47"/>
    </location>
</feature>
<feature type="region of interest" description="Disordered" evidence="1">
    <location>
        <begin position="369"/>
        <end position="400"/>
    </location>
</feature>
<feature type="compositionally biased region" description="Polar residues" evidence="1">
    <location>
        <begin position="369"/>
        <end position="385"/>
    </location>
</feature>
<dbReference type="AlphaFoldDB" id="A0A8J5UWY2"/>
<reference evidence="3 4" key="1">
    <citation type="journal article" date="2021" name="DNA Res.">
        <title>Genome analysis of Candida subhashii reveals its hybrid nature and dual mitochondrial genome conformations.</title>
        <authorList>
            <person name="Mixao V."/>
            <person name="Hegedusova E."/>
            <person name="Saus E."/>
            <person name="Pryszcz L.P."/>
            <person name="Cillingova A."/>
            <person name="Nosek J."/>
            <person name="Gabaldon T."/>
        </authorList>
    </citation>
    <scope>NUCLEOTIDE SEQUENCE [LARGE SCALE GENOMIC DNA]</scope>
    <source>
        <strain evidence="3 4">CBS 10753</strain>
    </source>
</reference>
<dbReference type="OrthoDB" id="3832628at2759"/>
<organism evidence="3 4">
    <name type="scientific">[Candida] subhashii</name>
    <dbReference type="NCBI Taxonomy" id="561895"/>
    <lineage>
        <taxon>Eukaryota</taxon>
        <taxon>Fungi</taxon>
        <taxon>Dikarya</taxon>
        <taxon>Ascomycota</taxon>
        <taxon>Saccharomycotina</taxon>
        <taxon>Pichiomycetes</taxon>
        <taxon>Debaryomycetaceae</taxon>
        <taxon>Spathaspora</taxon>
    </lineage>
</organism>
<dbReference type="InterPro" id="IPR024391">
    <property type="entry name" value="LDB19_N"/>
</dbReference>
<gene>
    <name evidence="3" type="ORF">J8A68_004514</name>
</gene>
<protein>
    <submittedName>
        <fullName evidence="3">LDB19</fullName>
    </submittedName>
</protein>
<keyword evidence="4" id="KW-1185">Reference proteome</keyword>
<accession>A0A8J5UWY2</accession>
<dbReference type="GeneID" id="73471314"/>
<proteinExistence type="predicted"/>
<dbReference type="RefSeq" id="XP_049262247.1">
    <property type="nucleotide sequence ID" value="XM_049408481.1"/>
</dbReference>
<evidence type="ECO:0000259" key="2">
    <source>
        <dbReference type="Pfam" id="PF13002"/>
    </source>
</evidence>
<comment type="caution">
    <text evidence="3">The sequence shown here is derived from an EMBL/GenBank/DDBJ whole genome shotgun (WGS) entry which is preliminary data.</text>
</comment>
<evidence type="ECO:0000313" key="3">
    <source>
        <dbReference type="EMBL" id="KAG7662014.1"/>
    </source>
</evidence>
<feature type="compositionally biased region" description="Polar residues" evidence="1">
    <location>
        <begin position="17"/>
        <end position="47"/>
    </location>
</feature>
<evidence type="ECO:0000313" key="4">
    <source>
        <dbReference type="Proteomes" id="UP000694255"/>
    </source>
</evidence>
<dbReference type="EMBL" id="JAGSYN010000186">
    <property type="protein sequence ID" value="KAG7662014.1"/>
    <property type="molecule type" value="Genomic_DNA"/>
</dbReference>